<feature type="signal peptide" evidence="1">
    <location>
        <begin position="1"/>
        <end position="21"/>
    </location>
</feature>
<reference evidence="2" key="1">
    <citation type="submission" date="2014-12" db="EMBL/GenBank/DDBJ databases">
        <title>Insight into the proteome of Arion vulgaris.</title>
        <authorList>
            <person name="Aradska J."/>
            <person name="Bulat T."/>
            <person name="Smidak R."/>
            <person name="Sarate P."/>
            <person name="Gangsoo J."/>
            <person name="Sialana F."/>
            <person name="Bilban M."/>
            <person name="Lubec G."/>
        </authorList>
    </citation>
    <scope>NUCLEOTIDE SEQUENCE</scope>
    <source>
        <tissue evidence="2">Skin</tissue>
    </source>
</reference>
<protein>
    <submittedName>
        <fullName evidence="2">Uncharacterized protein</fullName>
    </submittedName>
</protein>
<organism evidence="2">
    <name type="scientific">Arion vulgaris</name>
    <dbReference type="NCBI Taxonomy" id="1028688"/>
    <lineage>
        <taxon>Eukaryota</taxon>
        <taxon>Metazoa</taxon>
        <taxon>Spiralia</taxon>
        <taxon>Lophotrochozoa</taxon>
        <taxon>Mollusca</taxon>
        <taxon>Gastropoda</taxon>
        <taxon>Heterobranchia</taxon>
        <taxon>Euthyneura</taxon>
        <taxon>Panpulmonata</taxon>
        <taxon>Eupulmonata</taxon>
        <taxon>Stylommatophora</taxon>
        <taxon>Helicina</taxon>
        <taxon>Arionoidea</taxon>
        <taxon>Arionidae</taxon>
        <taxon>Arion</taxon>
    </lineage>
</organism>
<evidence type="ECO:0000313" key="2">
    <source>
        <dbReference type="EMBL" id="CEK90484.1"/>
    </source>
</evidence>
<gene>
    <name evidence="2" type="primary">ORF177131</name>
</gene>
<proteinExistence type="predicted"/>
<name>A0A0B7BAX8_9EUPU</name>
<accession>A0A0B7BAX8</accession>
<dbReference type="AlphaFoldDB" id="A0A0B7BAX8"/>
<dbReference type="EMBL" id="HACG01043619">
    <property type="protein sequence ID" value="CEK90484.1"/>
    <property type="molecule type" value="Transcribed_RNA"/>
</dbReference>
<feature type="chain" id="PRO_5002113564" evidence="1">
    <location>
        <begin position="22"/>
        <end position="58"/>
    </location>
</feature>
<evidence type="ECO:0000256" key="1">
    <source>
        <dbReference type="SAM" id="SignalP"/>
    </source>
</evidence>
<sequence length="58" mass="6874">MNKLVCVNLYLLSSLIPFFDSTTFQKYAVNFMLQSSYRLFIIERSKHRGQHKMGKQKS</sequence>
<keyword evidence="1" id="KW-0732">Signal</keyword>